<evidence type="ECO:0008006" key="4">
    <source>
        <dbReference type="Google" id="ProtNLM"/>
    </source>
</evidence>
<name>A0ABT0SWE4_9GAMM</name>
<gene>
    <name evidence="2" type="ORF">M8006_16835</name>
</gene>
<dbReference type="EMBL" id="JAMJPJ010000047">
    <property type="protein sequence ID" value="MCL7931624.1"/>
    <property type="molecule type" value="Genomic_DNA"/>
</dbReference>
<reference evidence="2" key="1">
    <citation type="submission" date="2022-05" db="EMBL/GenBank/DDBJ databases">
        <title>Halomonas geminus sp. nov. and Halomonas llamarensis sp. nov. isolated from high-altitude salars of the Atacama Desert.</title>
        <authorList>
            <person name="Hintersatz C."/>
            <person name="Rojas L.A."/>
            <person name="Wei T.-S."/>
            <person name="Kutschke S."/>
            <person name="Lehmann F."/>
            <person name="Jain R."/>
            <person name="Pollmann K."/>
        </authorList>
    </citation>
    <scope>NUCLEOTIDE SEQUENCE</scope>
    <source>
        <strain evidence="2">ATCHA</strain>
    </source>
</reference>
<evidence type="ECO:0000256" key="1">
    <source>
        <dbReference type="SAM" id="MobiDB-lite"/>
    </source>
</evidence>
<protein>
    <recommendedName>
        <fullName evidence="4">DUF2570 domain-containing protein</fullName>
    </recommendedName>
</protein>
<feature type="region of interest" description="Disordered" evidence="1">
    <location>
        <begin position="67"/>
        <end position="117"/>
    </location>
</feature>
<proteinExistence type="predicted"/>
<evidence type="ECO:0000313" key="2">
    <source>
        <dbReference type="EMBL" id="MCL7931624.1"/>
    </source>
</evidence>
<organism evidence="2 3">
    <name type="scientific">Halomonas llamarensis</name>
    <dbReference type="NCBI Taxonomy" id="2945104"/>
    <lineage>
        <taxon>Bacteria</taxon>
        <taxon>Pseudomonadati</taxon>
        <taxon>Pseudomonadota</taxon>
        <taxon>Gammaproteobacteria</taxon>
        <taxon>Oceanospirillales</taxon>
        <taxon>Halomonadaceae</taxon>
        <taxon>Halomonas</taxon>
    </lineage>
</organism>
<evidence type="ECO:0000313" key="3">
    <source>
        <dbReference type="Proteomes" id="UP001165308"/>
    </source>
</evidence>
<dbReference type="Proteomes" id="UP001165308">
    <property type="component" value="Unassembled WGS sequence"/>
</dbReference>
<comment type="caution">
    <text evidence="2">The sequence shown here is derived from an EMBL/GenBank/DDBJ whole genome shotgun (WGS) entry which is preliminary data.</text>
</comment>
<keyword evidence="3" id="KW-1185">Reference proteome</keyword>
<sequence length="117" mass="13135">MLSKIGLAVVGVLVIALIMQYQYASHLKERVAIERQAYERAVEAKREARAETLEALDDLAAAERQRRDAEAAVQALQEEMAEQAEDYDMQRQRIQRTPTSDDGPVAPVLRDTLEALP</sequence>
<dbReference type="RefSeq" id="WP_250084256.1">
    <property type="nucleotide sequence ID" value="NZ_JAMJPJ010000047.1"/>
</dbReference>
<accession>A0ABT0SWE4</accession>